<protein>
    <submittedName>
        <fullName evidence="3">LID domain-containing protein</fullName>
    </submittedName>
</protein>
<proteinExistence type="predicted"/>
<evidence type="ECO:0000256" key="1">
    <source>
        <dbReference type="SAM" id="MobiDB-lite"/>
    </source>
</evidence>
<evidence type="ECO:0000313" key="3">
    <source>
        <dbReference type="WBParaSite" id="GPLIN_000343600"/>
    </source>
</evidence>
<feature type="region of interest" description="Disordered" evidence="1">
    <location>
        <begin position="152"/>
        <end position="189"/>
    </location>
</feature>
<dbReference type="WBParaSite" id="GPLIN_000343600">
    <property type="protein sequence ID" value="GPLIN_000343600"/>
    <property type="gene ID" value="GPLIN_000343600"/>
</dbReference>
<evidence type="ECO:0000313" key="2">
    <source>
        <dbReference type="Proteomes" id="UP000050741"/>
    </source>
</evidence>
<name>A0A183BS50_GLOPA</name>
<sequence>MDDDYDNYVPQISTMDYSLLQQGGGAAGGTSTGTTGQPFLFDSGGQAPPPAGMSAMPPAHHSGRPPGCFAGMPGGHPVPPQQQYTASSGEFGGGMPAQAYPPGFCVPSMAAHMQIHHRQQQLSMGGAHGQPFEPSAVMARYGGAMPKLPLSMMAQQQQQQQSGTSTKTKTKKGKKAAATSATEGASGGGAATVVEQAAGMSASQQILPPEQYQMGYYYKGQGQPGGAVNDPL</sequence>
<dbReference type="Proteomes" id="UP000050741">
    <property type="component" value="Unassembled WGS sequence"/>
</dbReference>
<accession>A0A183BS50</accession>
<reference evidence="2" key="2">
    <citation type="submission" date="2014-05" db="EMBL/GenBank/DDBJ databases">
        <title>The genome and life-stage specific transcriptomes of Globodera pallida elucidate key aspects of plant parasitism by a cyst nematode.</title>
        <authorList>
            <person name="Cotton J.A."/>
            <person name="Lilley C.J."/>
            <person name="Jones L.M."/>
            <person name="Kikuchi T."/>
            <person name="Reid A.J."/>
            <person name="Thorpe P."/>
            <person name="Tsai I.J."/>
            <person name="Beasley H."/>
            <person name="Blok V."/>
            <person name="Cock P.J.A."/>
            <person name="Van den Akker S.E."/>
            <person name="Holroyd N."/>
            <person name="Hunt M."/>
            <person name="Mantelin S."/>
            <person name="Naghra H."/>
            <person name="Pain A."/>
            <person name="Palomares-Rius J.E."/>
            <person name="Zarowiecki M."/>
            <person name="Berriman M."/>
            <person name="Jones J.T."/>
            <person name="Urwin P.E."/>
        </authorList>
    </citation>
    <scope>NUCLEOTIDE SEQUENCE [LARGE SCALE GENOMIC DNA]</scope>
    <source>
        <strain evidence="2">Lindley</strain>
    </source>
</reference>
<reference evidence="3" key="3">
    <citation type="submission" date="2016-06" db="UniProtKB">
        <authorList>
            <consortium name="WormBaseParasite"/>
        </authorList>
    </citation>
    <scope>IDENTIFICATION</scope>
</reference>
<feature type="compositionally biased region" description="Gly residues" evidence="1">
    <location>
        <begin position="22"/>
        <end position="31"/>
    </location>
</feature>
<reference evidence="2" key="1">
    <citation type="submission" date="2013-12" db="EMBL/GenBank/DDBJ databases">
        <authorList>
            <person name="Aslett M."/>
        </authorList>
    </citation>
    <scope>NUCLEOTIDE SEQUENCE [LARGE SCALE GENOMIC DNA]</scope>
    <source>
        <strain evidence="2">Lindley</strain>
    </source>
</reference>
<feature type="region of interest" description="Disordered" evidence="1">
    <location>
        <begin position="22"/>
        <end position="64"/>
    </location>
</feature>
<organism evidence="2 3">
    <name type="scientific">Globodera pallida</name>
    <name type="common">Potato cyst nematode worm</name>
    <name type="synonym">Heterodera pallida</name>
    <dbReference type="NCBI Taxonomy" id="36090"/>
    <lineage>
        <taxon>Eukaryota</taxon>
        <taxon>Metazoa</taxon>
        <taxon>Ecdysozoa</taxon>
        <taxon>Nematoda</taxon>
        <taxon>Chromadorea</taxon>
        <taxon>Rhabditida</taxon>
        <taxon>Tylenchina</taxon>
        <taxon>Tylenchomorpha</taxon>
        <taxon>Tylenchoidea</taxon>
        <taxon>Heteroderidae</taxon>
        <taxon>Heteroderinae</taxon>
        <taxon>Globodera</taxon>
    </lineage>
</organism>
<keyword evidence="2" id="KW-1185">Reference proteome</keyword>
<feature type="compositionally biased region" description="Low complexity" evidence="1">
    <location>
        <begin position="154"/>
        <end position="167"/>
    </location>
</feature>
<dbReference type="AlphaFoldDB" id="A0A183BS50"/>